<dbReference type="GO" id="GO:0004035">
    <property type="term" value="F:alkaline phosphatase activity"/>
    <property type="evidence" value="ECO:0007669"/>
    <property type="project" value="InterPro"/>
</dbReference>
<dbReference type="PANTHER" id="PTHR10151">
    <property type="entry name" value="ECTONUCLEOTIDE PYROPHOSPHATASE/PHOSPHODIESTERASE"/>
    <property type="match status" value="1"/>
</dbReference>
<feature type="active site" description="Phosphothreonine intermediate" evidence="4">
    <location>
        <position position="81"/>
    </location>
</feature>
<name>A0A512BI71_9BACT</name>
<dbReference type="EMBL" id="BJYT01000026">
    <property type="protein sequence ID" value="GEO11668.1"/>
    <property type="molecule type" value="Genomic_DNA"/>
</dbReference>
<keyword evidence="2" id="KW-0479">Metal-binding</keyword>
<dbReference type="PANTHER" id="PTHR10151:SF120">
    <property type="entry name" value="BIS(5'-ADENOSYL)-TRIPHOSPHATASE"/>
    <property type="match status" value="1"/>
</dbReference>
<proteinExistence type="predicted"/>
<dbReference type="OrthoDB" id="9766127at2"/>
<protein>
    <submittedName>
        <fullName evidence="7">Alkaline phosphatase family protein</fullName>
    </submittedName>
</protein>
<keyword evidence="1 4" id="KW-0597">Phosphoprotein</keyword>
<sequence length="539" mass="60435">MRNIVFVIVLLVSLASNAQKKTTNTTSLPRPKLVVGIVIDQMRWDYLYRYSDRYSSNGFKRILNEGYTCENTFIPYTPTVTAAGHTCVYTGSVPAIHGIMGNNWYRRDLKRSWYCTEDTTFKSVGSTSDAGEMSPSSMLTTTVTDELRMATNYRSKVIGIALKDRGAILPAGHSANGAYWFDNANGAFITSSYYMKDLPDWLKQFNSRKLPDQYLQQNWNTLYPINTYVQSTADDKSYEGSLEDNTFPHITANITRDKYNAVRITPFGNTLTFEMAKAAVEGERLGQTGNTDFLAVSFSSPDYIGHTFGPNSIEAEDNYLRLDNELGQFLNYLDGKVGKGQYTVFITADHAAAHVPEQLRENKIPAGTLNEVGLLGTLNDLIDSRFKIKNAVSSVMNFQVYLNRSVVGEDEQKIKEAIIERLLENPAIVMAFDLKNTNTVLLPAMIKNMVTNGYNQKLSGDIQFVFKPQYFSGGRTGTTHGSWNPYDSHIPLLWYGWGIKKGKTNRETYMTDISATLSALLHIQMPSGNIGHVIEEVMQ</sequence>
<dbReference type="AlphaFoldDB" id="A0A512BI71"/>
<dbReference type="Pfam" id="PF01663">
    <property type="entry name" value="Phosphodiest"/>
    <property type="match status" value="1"/>
</dbReference>
<dbReference type="NCBIfam" id="NF042991">
    <property type="entry name" value="alk_phos_PafA"/>
    <property type="match status" value="1"/>
</dbReference>
<accession>A0A512BI71</accession>
<comment type="caution">
    <text evidence="7">The sequence shown here is derived from an EMBL/GenBank/DDBJ whole genome shotgun (WGS) entry which is preliminary data.</text>
</comment>
<dbReference type="SUPFAM" id="SSF53649">
    <property type="entry name" value="Alkaline phosphatase-like"/>
    <property type="match status" value="1"/>
</dbReference>
<reference evidence="7 8" key="1">
    <citation type="submission" date="2019-07" db="EMBL/GenBank/DDBJ databases">
        <title>Whole genome shotgun sequence of Segetibacter aerophilus NBRC 106135.</title>
        <authorList>
            <person name="Hosoyama A."/>
            <person name="Uohara A."/>
            <person name="Ohji S."/>
            <person name="Ichikawa N."/>
        </authorList>
    </citation>
    <scope>NUCLEOTIDE SEQUENCE [LARGE SCALE GENOMIC DNA]</scope>
    <source>
        <strain evidence="7 8">NBRC 106135</strain>
    </source>
</reference>
<dbReference type="Proteomes" id="UP000321513">
    <property type="component" value="Unassembled WGS sequence"/>
</dbReference>
<dbReference type="InterPro" id="IPR002591">
    <property type="entry name" value="Phosphodiest/P_Trfase"/>
</dbReference>
<dbReference type="InterPro" id="IPR026263">
    <property type="entry name" value="Alkaline_phosphatase_prok"/>
</dbReference>
<feature type="binding site" evidence="5">
    <location>
        <position position="102"/>
    </location>
    <ligand>
        <name>substrate</name>
    </ligand>
</feature>
<evidence type="ECO:0000256" key="5">
    <source>
        <dbReference type="PIRSR" id="PIRSR031924-51"/>
    </source>
</evidence>
<dbReference type="CDD" id="cd16016">
    <property type="entry name" value="AP-SPAP"/>
    <property type="match status" value="1"/>
</dbReference>
<evidence type="ECO:0000256" key="2">
    <source>
        <dbReference type="ARBA" id="ARBA00022723"/>
    </source>
</evidence>
<organism evidence="7 8">
    <name type="scientific">Segetibacter aerophilus</name>
    <dbReference type="NCBI Taxonomy" id="670293"/>
    <lineage>
        <taxon>Bacteria</taxon>
        <taxon>Pseudomonadati</taxon>
        <taxon>Bacteroidota</taxon>
        <taxon>Chitinophagia</taxon>
        <taxon>Chitinophagales</taxon>
        <taxon>Chitinophagaceae</taxon>
        <taxon>Segetibacter</taxon>
    </lineage>
</organism>
<evidence type="ECO:0000256" key="4">
    <source>
        <dbReference type="PIRSR" id="PIRSR031924-50"/>
    </source>
</evidence>
<feature type="binding site" evidence="5">
    <location>
        <begin position="163"/>
        <end position="165"/>
    </location>
    <ligand>
        <name>substrate</name>
    </ligand>
</feature>
<gene>
    <name evidence="7" type="primary">pafA</name>
    <name evidence="7" type="ORF">SAE01_41640</name>
</gene>
<evidence type="ECO:0000256" key="3">
    <source>
        <dbReference type="ARBA" id="ARBA00022729"/>
    </source>
</evidence>
<evidence type="ECO:0000256" key="6">
    <source>
        <dbReference type="SAM" id="SignalP"/>
    </source>
</evidence>
<dbReference type="InterPro" id="IPR017850">
    <property type="entry name" value="Alkaline_phosphatase_core_sf"/>
</dbReference>
<feature type="chain" id="PRO_5022143362" evidence="6">
    <location>
        <begin position="19"/>
        <end position="539"/>
    </location>
</feature>
<evidence type="ECO:0000313" key="8">
    <source>
        <dbReference type="Proteomes" id="UP000321513"/>
    </source>
</evidence>
<dbReference type="PIRSF" id="PIRSF031924">
    <property type="entry name" value="Pi-irrepressible_AP"/>
    <property type="match status" value="1"/>
</dbReference>
<dbReference type="Gene3D" id="3.40.720.10">
    <property type="entry name" value="Alkaline Phosphatase, subunit A"/>
    <property type="match status" value="1"/>
</dbReference>
<dbReference type="Gene3D" id="3.30.1360.150">
    <property type="match status" value="1"/>
</dbReference>
<feature type="signal peptide" evidence="6">
    <location>
        <begin position="1"/>
        <end position="18"/>
    </location>
</feature>
<dbReference type="RefSeq" id="WP_147205777.1">
    <property type="nucleotide sequence ID" value="NZ_BJYT01000026.1"/>
</dbReference>
<evidence type="ECO:0000256" key="1">
    <source>
        <dbReference type="ARBA" id="ARBA00022553"/>
    </source>
</evidence>
<keyword evidence="8" id="KW-1185">Reference proteome</keyword>
<keyword evidence="3 6" id="KW-0732">Signal</keyword>
<dbReference type="GO" id="GO:0046872">
    <property type="term" value="F:metal ion binding"/>
    <property type="evidence" value="ECO:0007669"/>
    <property type="project" value="UniProtKB-KW"/>
</dbReference>
<evidence type="ECO:0000313" key="7">
    <source>
        <dbReference type="EMBL" id="GEO11668.1"/>
    </source>
</evidence>